<dbReference type="Ensembl" id="ENSMGAT00000000832.3">
    <property type="protein sequence ID" value="ENSMGAP00000000199.3"/>
    <property type="gene ID" value="ENSMGAG00000000784.3"/>
</dbReference>
<reference evidence="9 10" key="1">
    <citation type="journal article" date="2010" name="PLoS Biol.">
        <title>Multi-platform next-generation sequencing of the domestic turkey (Meleagris gallopavo): genome assembly and analysis.</title>
        <authorList>
            <person name="Dalloul R.A."/>
            <person name="Long J.A."/>
            <person name="Zimin A.V."/>
            <person name="Aslam L."/>
            <person name="Beal K."/>
            <person name="Blomberg L.A."/>
            <person name="Bouffard P."/>
            <person name="Burt D.W."/>
            <person name="Crasta O."/>
            <person name="Crooijmans R.P."/>
            <person name="Cooper K."/>
            <person name="Coulombe R.A."/>
            <person name="De S."/>
            <person name="Delany M.E."/>
            <person name="Dodgson J.B."/>
            <person name="Dong J.J."/>
            <person name="Evans C."/>
            <person name="Frederickson K.M."/>
            <person name="Flicek P."/>
            <person name="Florea L."/>
            <person name="Folkerts O."/>
            <person name="Groenen M.A."/>
            <person name="Harkins T.T."/>
            <person name="Herrero J."/>
            <person name="Hoffmann S."/>
            <person name="Megens H.J."/>
            <person name="Jiang A."/>
            <person name="de Jong P."/>
            <person name="Kaiser P."/>
            <person name="Kim H."/>
            <person name="Kim K.W."/>
            <person name="Kim S."/>
            <person name="Langenberger D."/>
            <person name="Lee M.K."/>
            <person name="Lee T."/>
            <person name="Mane S."/>
            <person name="Marcais G."/>
            <person name="Marz M."/>
            <person name="McElroy A.P."/>
            <person name="Modise T."/>
            <person name="Nefedov M."/>
            <person name="Notredame C."/>
            <person name="Paton I.R."/>
            <person name="Payne W.S."/>
            <person name="Pertea G."/>
            <person name="Prickett D."/>
            <person name="Puiu D."/>
            <person name="Qioa D."/>
            <person name="Raineri E."/>
            <person name="Ruffier M."/>
            <person name="Salzberg S.L."/>
            <person name="Schatz M.C."/>
            <person name="Scheuring C."/>
            <person name="Schmidt C.J."/>
            <person name="Schroeder S."/>
            <person name="Searle S.M."/>
            <person name="Smith E.J."/>
            <person name="Smith J."/>
            <person name="Sonstegard T.S."/>
            <person name="Stadler P.F."/>
            <person name="Tafer H."/>
            <person name="Tu Z.J."/>
            <person name="Van Tassell C.P."/>
            <person name="Vilella A.J."/>
            <person name="Williams K.P."/>
            <person name="Yorke J.A."/>
            <person name="Zhang L."/>
            <person name="Zhang H.B."/>
            <person name="Zhang X."/>
            <person name="Zhang Y."/>
            <person name="Reed K.M."/>
        </authorList>
    </citation>
    <scope>NUCLEOTIDE SEQUENCE [LARGE SCALE GENOMIC DNA]</scope>
</reference>
<evidence type="ECO:0000313" key="9">
    <source>
        <dbReference type="Ensembl" id="ENSMGAP00000000199.3"/>
    </source>
</evidence>
<sequence>VSRLGVGLGLRIWLEKQTALLWEKEGPDVEGREIHGVVCPTEAKGEPGFPEPLDEFRPGPFVPPSALWNNTVTTARQKPCTRELLDKGKILSGWYTIHPQGCNATTVFCDMDMDGGGWIVFQRCLDGSVNFLRDWNSYKRGFGNQLTEFWLGNDNLHFLTSLGACELHIDLRDFDNNYYFAKYDMSFSTADMDNDMSSFSCATAYKGAWWYNDCHYSNLNHMYWLGAHGSYADGINWKTGKEYHYSHKQTEMKFRPI</sequence>
<dbReference type="CDD" id="cd00087">
    <property type="entry name" value="FReD"/>
    <property type="match status" value="1"/>
</dbReference>
<evidence type="ECO:0000259" key="8">
    <source>
        <dbReference type="PROSITE" id="PS51406"/>
    </source>
</evidence>
<keyword evidence="6" id="KW-0176">Collagen</keyword>
<dbReference type="Bgee" id="ENSMGAG00000000784">
    <property type="expression patterns" value="Expressed in pancreas and 4 other cell types or tissues"/>
</dbReference>
<evidence type="ECO:0000256" key="7">
    <source>
        <dbReference type="ARBA" id="ARBA00023180"/>
    </source>
</evidence>
<comment type="subcellular location">
    <subcellularLocation>
        <location evidence="1">Secreted</location>
    </subcellularLocation>
</comment>
<dbReference type="GO" id="GO:0005102">
    <property type="term" value="F:signaling receptor binding"/>
    <property type="evidence" value="ECO:0007669"/>
    <property type="project" value="TreeGrafter"/>
</dbReference>
<evidence type="ECO:0000256" key="4">
    <source>
        <dbReference type="ARBA" id="ARBA00022729"/>
    </source>
</evidence>
<evidence type="ECO:0000313" key="10">
    <source>
        <dbReference type="Proteomes" id="UP000001645"/>
    </source>
</evidence>
<dbReference type="GO" id="GO:0005581">
    <property type="term" value="C:collagen trimer"/>
    <property type="evidence" value="ECO:0007669"/>
    <property type="project" value="UniProtKB-KW"/>
</dbReference>
<dbReference type="GO" id="GO:0003823">
    <property type="term" value="F:antigen binding"/>
    <property type="evidence" value="ECO:0007669"/>
    <property type="project" value="TreeGrafter"/>
</dbReference>
<protein>
    <recommendedName>
        <fullName evidence="8">Fibrinogen C-terminal domain-containing protein</fullName>
    </recommendedName>
</protein>
<evidence type="ECO:0000256" key="1">
    <source>
        <dbReference type="ARBA" id="ARBA00004613"/>
    </source>
</evidence>
<dbReference type="AlphaFoldDB" id="G1MQ58"/>
<proteinExistence type="predicted"/>
<dbReference type="PANTHER" id="PTHR19143:SF433">
    <property type="entry name" value="FICOLIN-2"/>
    <property type="match status" value="1"/>
</dbReference>
<evidence type="ECO:0000256" key="5">
    <source>
        <dbReference type="ARBA" id="ARBA00022859"/>
    </source>
</evidence>
<keyword evidence="10" id="KW-1185">Reference proteome</keyword>
<reference evidence="9" key="3">
    <citation type="submission" date="2025-09" db="UniProtKB">
        <authorList>
            <consortium name="Ensembl"/>
        </authorList>
    </citation>
    <scope>IDENTIFICATION</scope>
</reference>
<keyword evidence="5" id="KW-0391">Immunity</keyword>
<dbReference type="OrthoDB" id="7735550at2759"/>
<dbReference type="HOGENOM" id="CLU_038628_3_3_1"/>
<organism evidence="9 10">
    <name type="scientific">Meleagris gallopavo</name>
    <name type="common">Wild turkey</name>
    <dbReference type="NCBI Taxonomy" id="9103"/>
    <lineage>
        <taxon>Eukaryota</taxon>
        <taxon>Metazoa</taxon>
        <taxon>Chordata</taxon>
        <taxon>Craniata</taxon>
        <taxon>Vertebrata</taxon>
        <taxon>Euteleostomi</taxon>
        <taxon>Archelosauria</taxon>
        <taxon>Archosauria</taxon>
        <taxon>Dinosauria</taxon>
        <taxon>Saurischia</taxon>
        <taxon>Theropoda</taxon>
        <taxon>Coelurosauria</taxon>
        <taxon>Aves</taxon>
        <taxon>Neognathae</taxon>
        <taxon>Galloanserae</taxon>
        <taxon>Galliformes</taxon>
        <taxon>Phasianidae</taxon>
        <taxon>Meleagridinae</taxon>
        <taxon>Meleagris</taxon>
    </lineage>
</organism>
<dbReference type="InParanoid" id="G1MQ58"/>
<dbReference type="InterPro" id="IPR036056">
    <property type="entry name" value="Fibrinogen-like_C"/>
</dbReference>
<keyword evidence="2" id="KW-0964">Secreted</keyword>
<dbReference type="GO" id="GO:0097367">
    <property type="term" value="F:carbohydrate derivative binding"/>
    <property type="evidence" value="ECO:0007669"/>
    <property type="project" value="TreeGrafter"/>
</dbReference>
<feature type="domain" description="Fibrinogen C-terminal" evidence="8">
    <location>
        <begin position="71"/>
        <end position="257"/>
    </location>
</feature>
<evidence type="ECO:0000256" key="3">
    <source>
        <dbReference type="ARBA" id="ARBA00022588"/>
    </source>
</evidence>
<accession>G1MQ58</accession>
<reference evidence="9" key="2">
    <citation type="submission" date="2025-08" db="UniProtKB">
        <authorList>
            <consortium name="Ensembl"/>
        </authorList>
    </citation>
    <scope>IDENTIFICATION</scope>
</reference>
<keyword evidence="7" id="KW-0325">Glycoprotein</keyword>
<name>G1MQ58_MELGA</name>
<dbReference type="Gene3D" id="3.90.215.10">
    <property type="entry name" value="Gamma Fibrinogen, chain A, domain 1"/>
    <property type="match status" value="2"/>
</dbReference>
<dbReference type="PROSITE" id="PS51406">
    <property type="entry name" value="FIBRINOGEN_C_2"/>
    <property type="match status" value="1"/>
</dbReference>
<evidence type="ECO:0000256" key="6">
    <source>
        <dbReference type="ARBA" id="ARBA00023119"/>
    </source>
</evidence>
<dbReference type="InterPro" id="IPR014716">
    <property type="entry name" value="Fibrinogen_a/b/g_C_1"/>
</dbReference>
<dbReference type="NCBIfam" id="NF040941">
    <property type="entry name" value="GGGWT_bact"/>
    <property type="match status" value="1"/>
</dbReference>
<keyword evidence="4" id="KW-0732">Signal</keyword>
<dbReference type="PANTHER" id="PTHR19143">
    <property type="entry name" value="FIBRINOGEN/TENASCIN/ANGIOPOEITIN"/>
    <property type="match status" value="1"/>
</dbReference>
<dbReference type="InterPro" id="IPR002181">
    <property type="entry name" value="Fibrinogen_a/b/g_C_dom"/>
</dbReference>
<dbReference type="GO" id="GO:0001867">
    <property type="term" value="P:complement activation, lectin pathway"/>
    <property type="evidence" value="ECO:0007669"/>
    <property type="project" value="TreeGrafter"/>
</dbReference>
<dbReference type="SUPFAM" id="SSF56496">
    <property type="entry name" value="Fibrinogen C-terminal domain-like"/>
    <property type="match status" value="1"/>
</dbReference>
<dbReference type="Pfam" id="PF00147">
    <property type="entry name" value="Fibrinogen_C"/>
    <property type="match status" value="2"/>
</dbReference>
<dbReference type="GeneTree" id="ENSGT00940000163282"/>
<dbReference type="GO" id="GO:0005615">
    <property type="term" value="C:extracellular space"/>
    <property type="evidence" value="ECO:0007669"/>
    <property type="project" value="TreeGrafter"/>
</dbReference>
<evidence type="ECO:0000256" key="2">
    <source>
        <dbReference type="ARBA" id="ARBA00022525"/>
    </source>
</evidence>
<dbReference type="SMART" id="SM00186">
    <property type="entry name" value="FBG"/>
    <property type="match status" value="1"/>
</dbReference>
<dbReference type="InterPro" id="IPR050373">
    <property type="entry name" value="Fibrinogen_C-term_domain"/>
</dbReference>
<keyword evidence="3" id="KW-0399">Innate immunity</keyword>
<dbReference type="Proteomes" id="UP000001645">
    <property type="component" value="Chromosome 19"/>
</dbReference>